<gene>
    <name evidence="4" type="ORF">V1264_000531</name>
</gene>
<protein>
    <submittedName>
        <fullName evidence="4">Uncharacterized protein</fullName>
    </submittedName>
</protein>
<comment type="caution">
    <text evidence="4">The sequence shown here is derived from an EMBL/GenBank/DDBJ whole genome shotgun (WGS) entry which is preliminary data.</text>
</comment>
<name>A0AAN9BXE3_9CAEN</name>
<evidence type="ECO:0000256" key="1">
    <source>
        <dbReference type="SAM" id="Coils"/>
    </source>
</evidence>
<feature type="region of interest" description="Disordered" evidence="2">
    <location>
        <begin position="86"/>
        <end position="111"/>
    </location>
</feature>
<evidence type="ECO:0000313" key="4">
    <source>
        <dbReference type="EMBL" id="KAK7114476.1"/>
    </source>
</evidence>
<dbReference type="AlphaFoldDB" id="A0AAN9BXE3"/>
<evidence type="ECO:0000256" key="3">
    <source>
        <dbReference type="SAM" id="SignalP"/>
    </source>
</evidence>
<sequence length="161" mass="18313">MIFSLILLVISCSLRPTAAAATPNSNTASDDSLDITVFKSLAQRLERLEETVNVERQERQQQGERREEERKEWLTIKQEASAMLQTLKDMKPNTETSPRTSAVRYDSHDRSRRDSAAAALAALGDADFDQLLKTLQRVLKDVPKIEKKVDRVRDQAEKSRE</sequence>
<keyword evidence="1" id="KW-0175">Coiled coil</keyword>
<feature type="signal peptide" evidence="3">
    <location>
        <begin position="1"/>
        <end position="19"/>
    </location>
</feature>
<evidence type="ECO:0000256" key="2">
    <source>
        <dbReference type="SAM" id="MobiDB-lite"/>
    </source>
</evidence>
<reference evidence="4 5" key="1">
    <citation type="submission" date="2024-02" db="EMBL/GenBank/DDBJ databases">
        <title>Chromosome-scale genome assembly of the rough periwinkle Littorina saxatilis.</title>
        <authorList>
            <person name="De Jode A."/>
            <person name="Faria R."/>
            <person name="Formenti G."/>
            <person name="Sims Y."/>
            <person name="Smith T.P."/>
            <person name="Tracey A."/>
            <person name="Wood J.M.D."/>
            <person name="Zagrodzka Z.B."/>
            <person name="Johannesson K."/>
            <person name="Butlin R.K."/>
            <person name="Leder E.H."/>
        </authorList>
    </citation>
    <scope>NUCLEOTIDE SEQUENCE [LARGE SCALE GENOMIC DNA]</scope>
    <source>
        <strain evidence="4">Snail1</strain>
        <tissue evidence="4">Muscle</tissue>
    </source>
</reference>
<keyword evidence="3" id="KW-0732">Signal</keyword>
<dbReference type="EMBL" id="JBAMIC010000001">
    <property type="protein sequence ID" value="KAK7114476.1"/>
    <property type="molecule type" value="Genomic_DNA"/>
</dbReference>
<feature type="chain" id="PRO_5042858144" evidence="3">
    <location>
        <begin position="20"/>
        <end position="161"/>
    </location>
</feature>
<evidence type="ECO:0000313" key="5">
    <source>
        <dbReference type="Proteomes" id="UP001374579"/>
    </source>
</evidence>
<organism evidence="4 5">
    <name type="scientific">Littorina saxatilis</name>
    <dbReference type="NCBI Taxonomy" id="31220"/>
    <lineage>
        <taxon>Eukaryota</taxon>
        <taxon>Metazoa</taxon>
        <taxon>Spiralia</taxon>
        <taxon>Lophotrochozoa</taxon>
        <taxon>Mollusca</taxon>
        <taxon>Gastropoda</taxon>
        <taxon>Caenogastropoda</taxon>
        <taxon>Littorinimorpha</taxon>
        <taxon>Littorinoidea</taxon>
        <taxon>Littorinidae</taxon>
        <taxon>Littorina</taxon>
    </lineage>
</organism>
<accession>A0AAN9BXE3</accession>
<dbReference type="Proteomes" id="UP001374579">
    <property type="component" value="Unassembled WGS sequence"/>
</dbReference>
<feature type="coiled-coil region" evidence="1">
    <location>
        <begin position="38"/>
        <end position="72"/>
    </location>
</feature>
<keyword evidence="5" id="KW-1185">Reference proteome</keyword>
<proteinExistence type="predicted"/>